<feature type="domain" description="Ig-like" evidence="3">
    <location>
        <begin position="3"/>
        <end position="70"/>
    </location>
</feature>
<name>A0A851RMG1_TYCCO</name>
<proteinExistence type="predicted"/>
<dbReference type="GO" id="GO:0009897">
    <property type="term" value="C:external side of plasma membrane"/>
    <property type="evidence" value="ECO:0007669"/>
    <property type="project" value="TreeGrafter"/>
</dbReference>
<dbReference type="PROSITE" id="PS50835">
    <property type="entry name" value="IG_LIKE"/>
    <property type="match status" value="1"/>
</dbReference>
<dbReference type="SUPFAM" id="SSF48726">
    <property type="entry name" value="Immunoglobulin"/>
    <property type="match status" value="1"/>
</dbReference>
<dbReference type="Gene3D" id="2.60.40.10">
    <property type="entry name" value="Immunoglobulins"/>
    <property type="match status" value="1"/>
</dbReference>
<dbReference type="GO" id="GO:0007166">
    <property type="term" value="P:cell surface receptor signaling pathway"/>
    <property type="evidence" value="ECO:0007669"/>
    <property type="project" value="TreeGrafter"/>
</dbReference>
<keyword evidence="2" id="KW-1015">Disulfide bond</keyword>
<dbReference type="EMBL" id="WBND01002983">
    <property type="protein sequence ID" value="NXC92380.1"/>
    <property type="molecule type" value="Genomic_DNA"/>
</dbReference>
<evidence type="ECO:0000259" key="3">
    <source>
        <dbReference type="PROSITE" id="PS50835"/>
    </source>
</evidence>
<evidence type="ECO:0000313" key="4">
    <source>
        <dbReference type="EMBL" id="NXC92380.1"/>
    </source>
</evidence>
<evidence type="ECO:0000256" key="2">
    <source>
        <dbReference type="ARBA" id="ARBA00023157"/>
    </source>
</evidence>
<gene>
    <name evidence="4" type="primary">Fcgr3_2</name>
    <name evidence="4" type="ORF">CERCOR_R15182</name>
</gene>
<organism evidence="4 5">
    <name type="scientific">Tychaedon coryphoeus</name>
    <name type="common">Karoo scrub-robin</name>
    <name type="synonym">Erythropygia coryphaeus</name>
    <dbReference type="NCBI Taxonomy" id="614051"/>
    <lineage>
        <taxon>Eukaryota</taxon>
        <taxon>Metazoa</taxon>
        <taxon>Chordata</taxon>
        <taxon>Craniata</taxon>
        <taxon>Vertebrata</taxon>
        <taxon>Euteleostomi</taxon>
        <taxon>Archelosauria</taxon>
        <taxon>Archosauria</taxon>
        <taxon>Dinosauria</taxon>
        <taxon>Saurischia</taxon>
        <taxon>Theropoda</taxon>
        <taxon>Coelurosauria</taxon>
        <taxon>Aves</taxon>
        <taxon>Neognathae</taxon>
        <taxon>Neoaves</taxon>
        <taxon>Telluraves</taxon>
        <taxon>Australaves</taxon>
        <taxon>Passeriformes</taxon>
        <taxon>Muscicapidae</taxon>
        <taxon>Cercotrichas</taxon>
    </lineage>
</organism>
<dbReference type="GO" id="GO:0004888">
    <property type="term" value="F:transmembrane signaling receptor activity"/>
    <property type="evidence" value="ECO:0007669"/>
    <property type="project" value="TreeGrafter"/>
</dbReference>
<feature type="non-terminal residue" evidence="4">
    <location>
        <position position="97"/>
    </location>
</feature>
<dbReference type="InterPro" id="IPR013783">
    <property type="entry name" value="Ig-like_fold"/>
</dbReference>
<dbReference type="Pfam" id="PF13895">
    <property type="entry name" value="Ig_2"/>
    <property type="match status" value="1"/>
</dbReference>
<feature type="non-terminal residue" evidence="4">
    <location>
        <position position="1"/>
    </location>
</feature>
<comment type="caution">
    <text evidence="4">The sequence shown here is derived from an EMBL/GenBank/DDBJ whole genome shotgun (WGS) entry which is preliminary data.</text>
</comment>
<protein>
    <submittedName>
        <fullName evidence="4">FCGR3 protein</fullName>
    </submittedName>
</protein>
<keyword evidence="5" id="KW-1185">Reference proteome</keyword>
<reference evidence="4" key="1">
    <citation type="submission" date="2019-09" db="EMBL/GenBank/DDBJ databases">
        <title>Bird 10,000 Genomes (B10K) Project - Family phase.</title>
        <authorList>
            <person name="Zhang G."/>
        </authorList>
    </citation>
    <scope>NUCLEOTIDE SEQUENCE</scope>
    <source>
        <strain evidence="4">OUT-0024</strain>
        <tissue evidence="4">Muscle</tissue>
    </source>
</reference>
<dbReference type="InterPro" id="IPR036179">
    <property type="entry name" value="Ig-like_dom_sf"/>
</dbReference>
<dbReference type="PANTHER" id="PTHR11481:SF64">
    <property type="entry name" value="FC RECEPTOR-LIKE PROTEIN 4"/>
    <property type="match status" value="1"/>
</dbReference>
<dbReference type="GO" id="GO:0006955">
    <property type="term" value="P:immune response"/>
    <property type="evidence" value="ECO:0007669"/>
    <property type="project" value="TreeGrafter"/>
</dbReference>
<dbReference type="InterPro" id="IPR007110">
    <property type="entry name" value="Ig-like_dom"/>
</dbReference>
<evidence type="ECO:0000256" key="1">
    <source>
        <dbReference type="ARBA" id="ARBA00022729"/>
    </source>
</evidence>
<accession>A0A851RMG1</accession>
<dbReference type="InterPro" id="IPR050488">
    <property type="entry name" value="Ig_Fc_receptor"/>
</dbReference>
<dbReference type="SMART" id="SM00409">
    <property type="entry name" value="IG"/>
    <property type="match status" value="1"/>
</dbReference>
<dbReference type="PANTHER" id="PTHR11481">
    <property type="entry name" value="IMMUNOGLOBULIN FC RECEPTOR"/>
    <property type="match status" value="1"/>
</dbReference>
<dbReference type="AlphaFoldDB" id="A0A851RMG1"/>
<evidence type="ECO:0000313" key="5">
    <source>
        <dbReference type="Proteomes" id="UP000631545"/>
    </source>
</evidence>
<sequence>CPPDWLVLQVPARALLEGDTVTLRCRCWGDMSVRSVSFYRDRKEFATLHYGTELSLSPLRQPHSGHFHCRGWVENWAWRESAQVKVTVYGEHPTATT</sequence>
<dbReference type="InterPro" id="IPR003599">
    <property type="entry name" value="Ig_sub"/>
</dbReference>
<dbReference type="Proteomes" id="UP000631545">
    <property type="component" value="Unassembled WGS sequence"/>
</dbReference>
<keyword evidence="1" id="KW-0732">Signal</keyword>